<comment type="subcellular location">
    <subcellularLocation>
        <location evidence="1">Cell membrane</location>
        <topology evidence="1">Multi-pass membrane protein</topology>
    </subcellularLocation>
</comment>
<keyword evidence="2" id="KW-1003">Cell membrane</keyword>
<dbReference type="InterPro" id="IPR050297">
    <property type="entry name" value="LipidA_mod_glycosyltrf_83"/>
</dbReference>
<evidence type="ECO:0000259" key="11">
    <source>
        <dbReference type="Pfam" id="PF24878"/>
    </source>
</evidence>
<accession>A0A1H7LZC1</accession>
<dbReference type="RefSeq" id="WP_052439576.1">
    <property type="nucleotide sequence ID" value="NZ_BBPN01000080.1"/>
</dbReference>
<feature type="transmembrane region" description="Helical" evidence="9">
    <location>
        <begin position="349"/>
        <end position="370"/>
    </location>
</feature>
<evidence type="ECO:0000259" key="10">
    <source>
        <dbReference type="Pfam" id="PF13231"/>
    </source>
</evidence>
<sequence>MTATLPEPTLDQPGPPSSEPPRPRDPRWARPAFLGLLALTALLYLWDLGASGWANQFYAAAVQAGAHSWKAMFFGSSDSANFITVDKPPASLWVMELSARVFGVNSWSILVPQALEGVAAVAVVYAAVRRRLSAGPALVAGAALALTPVAALMFRFDNPDALLALLLALAGYAVQRAQERAGTRWLVLASACIGLAFLTKTLQAFLVLPAFGLVYLLFAPTGLWRRVRQLLLALVVLVVSSGWWVAVVELTPAQYRPYIGGSQHNDFLELTFGYNGFGRITGSETGSVGGGGGGGGSTGMWGATGITRLFGSEMGGQIAWLLPAAFLLLLAGVWWTWRAPRADALRATLLLWGGALVTTFLVFSFMAGIFHPYYNVALAPYLAVLVGLGAGLVWERRGQWAASGVAAVVVAVTGVWSYVLLDRSADWLPWLRWTVLLLALAATLVLAFGPLVGRRLWAAAAAAAVLASLAGPAAYSLQTAGTAHSGSLPSAGPSVQGGFGGGMGGGFGGPGGGTRGAFPGGTRGGFPGGGGQGSGQGFGQGGFPGGTGTGTGRTGGAGGFTGGTARPGGGMGGGGGAGGLLDGSKPGTALTALLKQGASGYTWVAAAVGSQNAAGYQLASDAPVMAVGGFNGTDPAPTLAQFESLVRAGKIHYFLGGALTMGGGGGGSSTGGSSDSAQIASWVAKTYSSTTVDGVTVYDLTKAKS</sequence>
<dbReference type="Proteomes" id="UP000183015">
    <property type="component" value="Unassembled WGS sequence"/>
</dbReference>
<feature type="transmembrane region" description="Helical" evidence="9">
    <location>
        <begin position="376"/>
        <end position="394"/>
    </location>
</feature>
<feature type="transmembrane region" description="Helical" evidence="9">
    <location>
        <begin position="401"/>
        <end position="421"/>
    </location>
</feature>
<evidence type="ECO:0000313" key="12">
    <source>
        <dbReference type="EMBL" id="SEL04313.1"/>
    </source>
</evidence>
<feature type="transmembrane region" description="Helical" evidence="9">
    <location>
        <begin position="427"/>
        <end position="449"/>
    </location>
</feature>
<gene>
    <name evidence="12" type="ORF">SAMN05414137_105106</name>
</gene>
<evidence type="ECO:0000256" key="1">
    <source>
        <dbReference type="ARBA" id="ARBA00004651"/>
    </source>
</evidence>
<dbReference type="EMBL" id="FOAZ01000005">
    <property type="protein sequence ID" value="SEL04313.1"/>
    <property type="molecule type" value="Genomic_DNA"/>
</dbReference>
<feature type="transmembrane region" description="Helical" evidence="9">
    <location>
        <begin position="318"/>
        <end position="337"/>
    </location>
</feature>
<dbReference type="eggNOG" id="COG1807">
    <property type="taxonomic scope" value="Bacteria"/>
</dbReference>
<evidence type="ECO:0000256" key="6">
    <source>
        <dbReference type="ARBA" id="ARBA00022989"/>
    </source>
</evidence>
<proteinExistence type="predicted"/>
<keyword evidence="3" id="KW-0328">Glycosyltransferase</keyword>
<dbReference type="GO" id="GO:0009103">
    <property type="term" value="P:lipopolysaccharide biosynthetic process"/>
    <property type="evidence" value="ECO:0007669"/>
    <property type="project" value="UniProtKB-ARBA"/>
</dbReference>
<name>A0A1H7LZC1_STRJI</name>
<protein>
    <submittedName>
        <fullName evidence="12">4-amino-4-deoxy-L-arabinose transferase</fullName>
    </submittedName>
</protein>
<dbReference type="AlphaFoldDB" id="A0A1H7LZC1"/>
<feature type="transmembrane region" description="Helical" evidence="9">
    <location>
        <begin position="107"/>
        <end position="128"/>
    </location>
</feature>
<dbReference type="OrthoDB" id="5241882at2"/>
<keyword evidence="4 12" id="KW-0808">Transferase</keyword>
<dbReference type="GO" id="GO:0016763">
    <property type="term" value="F:pentosyltransferase activity"/>
    <property type="evidence" value="ECO:0007669"/>
    <property type="project" value="TreeGrafter"/>
</dbReference>
<dbReference type="InterPro" id="IPR056785">
    <property type="entry name" value="YkcA/B-like_C"/>
</dbReference>
<evidence type="ECO:0000256" key="5">
    <source>
        <dbReference type="ARBA" id="ARBA00022692"/>
    </source>
</evidence>
<keyword evidence="13" id="KW-1185">Reference proteome</keyword>
<dbReference type="GO" id="GO:0005886">
    <property type="term" value="C:plasma membrane"/>
    <property type="evidence" value="ECO:0007669"/>
    <property type="project" value="UniProtKB-SubCell"/>
</dbReference>
<dbReference type="Pfam" id="PF13231">
    <property type="entry name" value="PMT_2"/>
    <property type="match status" value="1"/>
</dbReference>
<dbReference type="GO" id="GO:0010041">
    <property type="term" value="P:response to iron(III) ion"/>
    <property type="evidence" value="ECO:0007669"/>
    <property type="project" value="TreeGrafter"/>
</dbReference>
<feature type="compositionally biased region" description="Gly residues" evidence="8">
    <location>
        <begin position="495"/>
        <end position="579"/>
    </location>
</feature>
<dbReference type="PANTHER" id="PTHR33908">
    <property type="entry name" value="MANNOSYLTRANSFERASE YKCB-RELATED"/>
    <property type="match status" value="1"/>
</dbReference>
<keyword evidence="7 9" id="KW-0472">Membrane</keyword>
<feature type="region of interest" description="Disordered" evidence="8">
    <location>
        <begin position="486"/>
        <end position="579"/>
    </location>
</feature>
<keyword evidence="5 9" id="KW-0812">Transmembrane</keyword>
<evidence type="ECO:0000313" key="13">
    <source>
        <dbReference type="Proteomes" id="UP000183015"/>
    </source>
</evidence>
<feature type="region of interest" description="Disordered" evidence="8">
    <location>
        <begin position="1"/>
        <end position="25"/>
    </location>
</feature>
<dbReference type="InterPro" id="IPR038731">
    <property type="entry name" value="RgtA/B/C-like"/>
</dbReference>
<evidence type="ECO:0000256" key="3">
    <source>
        <dbReference type="ARBA" id="ARBA00022676"/>
    </source>
</evidence>
<feature type="transmembrane region" description="Helical" evidence="9">
    <location>
        <begin position="135"/>
        <end position="154"/>
    </location>
</feature>
<dbReference type="PANTHER" id="PTHR33908:SF3">
    <property type="entry name" value="UNDECAPRENYL PHOSPHATE-ALPHA-4-AMINO-4-DEOXY-L-ARABINOSE ARABINOSYL TRANSFERASE"/>
    <property type="match status" value="1"/>
</dbReference>
<reference evidence="13" key="1">
    <citation type="submission" date="2016-10" db="EMBL/GenBank/DDBJ databases">
        <authorList>
            <person name="Varghese N."/>
        </authorList>
    </citation>
    <scope>NUCLEOTIDE SEQUENCE [LARGE SCALE GENOMIC DNA]</scope>
    <source>
        <strain evidence="13">DSM 45096 / BCRC 16803 / CGMCC 4.1857 / CIP 109030 / JCM 12277 / KCTC 19219 / NBRC 100920 / 33214</strain>
    </source>
</reference>
<organism evidence="12 13">
    <name type="scientific">Streptacidiphilus jiangxiensis</name>
    <dbReference type="NCBI Taxonomy" id="235985"/>
    <lineage>
        <taxon>Bacteria</taxon>
        <taxon>Bacillati</taxon>
        <taxon>Actinomycetota</taxon>
        <taxon>Actinomycetes</taxon>
        <taxon>Kitasatosporales</taxon>
        <taxon>Streptomycetaceae</taxon>
        <taxon>Streptacidiphilus</taxon>
    </lineage>
</organism>
<feature type="domain" description="Putative mannosyltransferase YkcA/B-like C-terminal" evidence="11">
    <location>
        <begin position="590"/>
        <end position="685"/>
    </location>
</feature>
<evidence type="ECO:0000256" key="7">
    <source>
        <dbReference type="ARBA" id="ARBA00023136"/>
    </source>
</evidence>
<feature type="transmembrane region" description="Helical" evidence="9">
    <location>
        <begin position="28"/>
        <end position="46"/>
    </location>
</feature>
<feature type="domain" description="Glycosyltransferase RgtA/B/C/D-like" evidence="10">
    <location>
        <begin position="86"/>
        <end position="243"/>
    </location>
</feature>
<dbReference type="STRING" id="235985.SAMN05414137_105106"/>
<evidence type="ECO:0000256" key="9">
    <source>
        <dbReference type="SAM" id="Phobius"/>
    </source>
</evidence>
<evidence type="ECO:0000256" key="2">
    <source>
        <dbReference type="ARBA" id="ARBA00022475"/>
    </source>
</evidence>
<evidence type="ECO:0000256" key="8">
    <source>
        <dbReference type="SAM" id="MobiDB-lite"/>
    </source>
</evidence>
<feature type="transmembrane region" description="Helical" evidence="9">
    <location>
        <begin position="230"/>
        <end position="248"/>
    </location>
</feature>
<dbReference type="Pfam" id="PF24878">
    <property type="entry name" value="YkcB_C"/>
    <property type="match status" value="1"/>
</dbReference>
<keyword evidence="6 9" id="KW-1133">Transmembrane helix</keyword>
<feature type="transmembrane region" description="Helical" evidence="9">
    <location>
        <begin position="456"/>
        <end position="475"/>
    </location>
</feature>
<evidence type="ECO:0000256" key="4">
    <source>
        <dbReference type="ARBA" id="ARBA00022679"/>
    </source>
</evidence>
<feature type="transmembrane region" description="Helical" evidence="9">
    <location>
        <begin position="204"/>
        <end position="223"/>
    </location>
</feature>